<organism evidence="4 5">
    <name type="scientific">Sphingomonas lycopersici</name>
    <dbReference type="NCBI Taxonomy" id="2951807"/>
    <lineage>
        <taxon>Bacteria</taxon>
        <taxon>Pseudomonadati</taxon>
        <taxon>Pseudomonadota</taxon>
        <taxon>Alphaproteobacteria</taxon>
        <taxon>Sphingomonadales</taxon>
        <taxon>Sphingomonadaceae</taxon>
        <taxon>Sphingomonas</taxon>
    </lineage>
</organism>
<dbReference type="GO" id="GO:0004252">
    <property type="term" value="F:serine-type endopeptidase activity"/>
    <property type="evidence" value="ECO:0007669"/>
    <property type="project" value="TreeGrafter"/>
</dbReference>
<gene>
    <name evidence="4" type="ORF">NEE01_21445</name>
</gene>
<evidence type="ECO:0000256" key="2">
    <source>
        <dbReference type="SAM" id="SignalP"/>
    </source>
</evidence>
<feature type="signal peptide" evidence="2">
    <location>
        <begin position="1"/>
        <end position="19"/>
    </location>
</feature>
<feature type="domain" description="Peptidase S9 prolyl oligopeptidase catalytic" evidence="3">
    <location>
        <begin position="450"/>
        <end position="656"/>
    </location>
</feature>
<dbReference type="Proteomes" id="UP001165565">
    <property type="component" value="Unassembled WGS sequence"/>
</dbReference>
<protein>
    <submittedName>
        <fullName evidence="4">S9 family peptidase</fullName>
    </submittedName>
</protein>
<name>A0AA41ZBB5_9SPHN</name>
<proteinExistence type="predicted"/>
<dbReference type="RefSeq" id="WP_265271346.1">
    <property type="nucleotide sequence ID" value="NZ_JANFAV010000021.1"/>
</dbReference>
<keyword evidence="5" id="KW-1185">Reference proteome</keyword>
<evidence type="ECO:0000259" key="3">
    <source>
        <dbReference type="Pfam" id="PF00326"/>
    </source>
</evidence>
<dbReference type="InterPro" id="IPR001375">
    <property type="entry name" value="Peptidase_S9_cat"/>
</dbReference>
<keyword evidence="2" id="KW-0732">Signal</keyword>
<dbReference type="AlphaFoldDB" id="A0AA41ZBB5"/>
<dbReference type="GO" id="GO:0006508">
    <property type="term" value="P:proteolysis"/>
    <property type="evidence" value="ECO:0007669"/>
    <property type="project" value="InterPro"/>
</dbReference>
<accession>A0AA41ZBB5</accession>
<comment type="caution">
    <text evidence="4">The sequence shown here is derived from an EMBL/GenBank/DDBJ whole genome shotgun (WGS) entry which is preliminary data.</text>
</comment>
<dbReference type="PANTHER" id="PTHR42776:SF27">
    <property type="entry name" value="DIPEPTIDYL PEPTIDASE FAMILY MEMBER 6"/>
    <property type="match status" value="1"/>
</dbReference>
<keyword evidence="1" id="KW-0378">Hydrolase</keyword>
<dbReference type="EMBL" id="JANFAV010000021">
    <property type="protein sequence ID" value="MCW6537352.1"/>
    <property type="molecule type" value="Genomic_DNA"/>
</dbReference>
<sequence length="657" mass="71205">MHKAVFLAGVALAATAAHAEPSREAKAFGARESIQGISLSPDGKKVAVLLADGARGQMLTVSDFSNNPLKAILRNAAGTEQLDYCRWTTPSRLICHVSMQVNDAGTLIGFTRMFAINDDGSGLKRLSQEPNSFRALNIMQSGGAVVDWTGDGSGGSVLMTHTYVPENTIGTRLANDKSGVGIDLVNTVSLSRRPVEQPRTHAADYISDGIGTIRIMGNQGETAGGYSSDTISYSYRKRGERSWQTLGQYRVGMDAGRGFNPIAVDPTLDAVYGFDDADGRRAVFRISLDGNLTKQLVVAHPEVDVDDLIRIGRQQRVVGASWVTDKRRAQFFDPELAKLSAALGKAIPNLPQIRFVDASADEKDLLLSASSDDDPGRYYLFHKDTRKMEEVLAARPELANIKLATMKPISYRAADGTMIPGYLTLPVGSDGKNLPTIVMPHGGPGARDEWGFDWLAQFFAARGFAVLQPNFRGSSGYGEAWFQKNGFQSWRTAIGDVNDAGRWLTQQGIANPGKLAIVGWSYGGYAALQSAALDADLFKAIVAIAPVTDLETLRTEARAYMSFSIVDRYIGNGPHVREGSPARNAAAIKAPVLLFHGDEDSNVRVNESRLMRDKLRDAGKKVELVEFKGLDHQLDDSAARAEMLDKADTFLRASLGM</sequence>
<evidence type="ECO:0000256" key="1">
    <source>
        <dbReference type="ARBA" id="ARBA00022801"/>
    </source>
</evidence>
<dbReference type="InterPro" id="IPR029058">
    <property type="entry name" value="AB_hydrolase_fold"/>
</dbReference>
<dbReference type="SUPFAM" id="SSF82171">
    <property type="entry name" value="DPP6 N-terminal domain-like"/>
    <property type="match status" value="1"/>
</dbReference>
<reference evidence="4" key="1">
    <citation type="submission" date="2022-06" db="EMBL/GenBank/DDBJ databases">
        <title>Sphingomonas sp. nov. isolated from rhizosphere soil of tomato.</title>
        <authorList>
            <person name="Dong H."/>
            <person name="Gao R."/>
        </authorList>
    </citation>
    <scope>NUCLEOTIDE SEQUENCE</scope>
    <source>
        <strain evidence="4">MMSM24</strain>
    </source>
</reference>
<feature type="chain" id="PRO_5041297378" evidence="2">
    <location>
        <begin position="20"/>
        <end position="657"/>
    </location>
</feature>
<evidence type="ECO:0000313" key="5">
    <source>
        <dbReference type="Proteomes" id="UP001165565"/>
    </source>
</evidence>
<dbReference type="SUPFAM" id="SSF53474">
    <property type="entry name" value="alpha/beta-Hydrolases"/>
    <property type="match status" value="1"/>
</dbReference>
<dbReference type="Pfam" id="PF00326">
    <property type="entry name" value="Peptidase_S9"/>
    <property type="match status" value="1"/>
</dbReference>
<evidence type="ECO:0000313" key="4">
    <source>
        <dbReference type="EMBL" id="MCW6537352.1"/>
    </source>
</evidence>
<dbReference type="Gene3D" id="3.40.50.1820">
    <property type="entry name" value="alpha/beta hydrolase"/>
    <property type="match status" value="1"/>
</dbReference>
<dbReference type="PANTHER" id="PTHR42776">
    <property type="entry name" value="SERINE PEPTIDASE S9 FAMILY MEMBER"/>
    <property type="match status" value="1"/>
</dbReference>